<protein>
    <submittedName>
        <fullName evidence="1">Uncharacterized protein</fullName>
    </submittedName>
</protein>
<organism evidence="1">
    <name type="scientific">uncultured bacterium Contig643</name>
    <dbReference type="NCBI Taxonomy" id="1393602"/>
    <lineage>
        <taxon>Bacteria</taxon>
        <taxon>environmental samples</taxon>
    </lineage>
</organism>
<dbReference type="AlphaFoldDB" id="W0FKT1"/>
<name>W0FKT1_9BACT</name>
<dbReference type="EMBL" id="KC246783">
    <property type="protein sequence ID" value="AHF24064.1"/>
    <property type="molecule type" value="Genomic_DNA"/>
</dbReference>
<sequence>MKKFEIGKEYSCRSICDHECVWTYKVVARTAQMITVTDGDEVKKLRIIKGMSEYRNAESVYPLGKYSMCPILSA</sequence>
<accession>W0FKT1</accession>
<reference evidence="1" key="1">
    <citation type="journal article" date="2013" name="PLoS ONE">
        <title>Metagenomic insights into the carbohydrate-active enzymes carried by the microorganisms adhering to solid digesta in the rumen of cows.</title>
        <authorList>
            <person name="Wang L."/>
            <person name="Hatem A."/>
            <person name="Catalyurek U.V."/>
            <person name="Morrison M."/>
            <person name="Yu Z."/>
        </authorList>
    </citation>
    <scope>NUCLEOTIDE SEQUENCE</scope>
</reference>
<proteinExistence type="predicted"/>
<evidence type="ECO:0000313" key="1">
    <source>
        <dbReference type="EMBL" id="AHF24064.1"/>
    </source>
</evidence>